<sequence length="2048" mass="222553">MSTTQQTISITNGNQKNPPDAEKHGISSRFQLDIKKLHSLPSEQQDLYLFTFVSDLERYAKKLGHQEICTVQASLVRELFQVIDLSSPAPTRVIRNNLGRCFAHILGKGDRKPLYDTINHLLAFINAGKSEKELQNRHAAVYCLGEVYKTAGDSAITLSSVTCSSLIRLSKLAQNHAGLRAAIAKSVGSVVAAVRGALDETVAREIWKHVRSLASNDKAGLVQAKACETLAGLIKGTDYFDTTNEFETLKAVLWKVFDSPIPAARHAAAACLAAVLVKSHTEHGSAKSTIKVKKPKKPLRNLPAGFDEGEEDGSRPSSPSAKRTATLLEFSLPELLKQLSAQYVRLSTSSKARAAIARCYLIILRSLDKGLVERSYSLILDHLLTDLLSCASVSHDRHRLLVTRKMVKRILADCIGNQILGETARLNAAKILINDVLKNYPQVIKERPEPSKHALVGALDALASLTHSLGAAFAAVADSCQDALLQVIEHPSYTVQIHVSHCLREFVLACPQQLLACASICMNNANRELGQLSEGRHSARRCVGYANGLAAVLSISSLRPLYSSLEISAKVLSIATDLLKSSGQAELRVAGTQVQVAWIFIGGLMALGPNFVKIHLSQLLLLWRNALPRPLTKENAGQRPTAEISYLTHVRECTLGSILSFLEFNGRLVTTDVSKRIAMMLHNTMEFLDSIPERKGSDDPSTKSSFSMQTQDLILMVRRRVLQCYTKLINSSPLASGDVLTQSNLLNLAVMMFADPDNYKAGSLGSSIATSAASFDSIWEIADNSGFGISGLVKRWNIKPLPGEQARARRHWLALDGIEDFDEEFLTPICGAREHDSISLHLQGLHHSSELPDPPATEVVNAAITLFASALPLQSAKVQEAVLEQLTSCVLSPVLQRDPGRKAAVTVNTAMALLGALKVAVGETSAEQGDLRHPAIEQCLQDILRMLLIDHDQYVRNLAYEALGKLCNSSGNAFTTNEVNDLIDIIVTNRDPSARAGCAMALGSIHTSVGGMAAGLHLKNIHGILLSLCSDPNPVVHFCAIEALSDVAESAGLAFSGLVASTLGLLAQLWTCDSHNEESAFVGTSNSELELPTRVVIAHSIDSLVNVLGPDIQDLKKARDLMFRLLEEFDADTTRRVQSESLRCWEHVNLYDSKHIDLARYIHQLQNNLVSFDEQIREIAIDGLYSLMRRDAGQVLQLAGDDLEDQIWLALNENPESECLQNIIQAWLGQTSLTETGVWISRCQRALTRTTAKPVDVPPTPGVKASAAPDLQDEEVAGFAVSESKEQDSSGGEGATQELLCWQARSFAMQCLHDLVAIIDKDRDLNPDSVAGHALQQRISDVVRIAFLASTSSVVELRVKGLKLIDQILVIFGTTPDPDFSEALLLEQYQAQISSALTPAFGADSSPELASAAVNVCATFIATGLVTDVDRMGRILKFLVAALESFTTNDSLDAAVGDLKVQSSNAQTMVRMAVLSAWAELQVASTEQEYLVRVVEPYVARLTPLWVASLQEFARLRFEPDISSSTGPARTDESLDTIYAAMNRQTLLRFYQDSWLKLVDAIASLIDRNSDFVFEALDGKVNVTHVNGLKSPGANINYRAEPVAFFFVLFGIAIEALVTRGGSDSSSPESQKLSILAALKKILRPSVSGSAIFRDVVFSETMELFDRLALTEGLGVQTVVVDIARNLCLMHPTANDEEETGDHLSEDIDQLFELTRIIVLVLASLLPNLAERKSSSRSVLADNAVFLIQGSLEALVDVSGIFPSIIKTDLHACILHIFATILGTGTCQALVVPQALPIFKRFIHTLVPPRPSSTVSKQLLGCLRQFLSILTHAQRRESEASLPCAKNTLLASTILLTTSSRVLPPNDSLIIETLDSMLDCLQDVGLAKVAANCLRSLLLTTSKSSTDEAVGRYLFPRLILFMSDKSQGDPENVRNLVAHTLVSLATTFATDFSQMAAGLSVILPMLLHRASADGKAIYRETAAHLIQLAGADQVAFRSVVSKLTLGQRTFMESVIREGGLTGSKGAGDEEKEESGEPTIALKFNFGSR</sequence>
<dbReference type="GO" id="GO:0030139">
    <property type="term" value="C:endocytic vesicle"/>
    <property type="evidence" value="ECO:0007669"/>
    <property type="project" value="TreeGrafter"/>
</dbReference>
<name>A0A8H3ICZ1_9LECA</name>
<dbReference type="GO" id="GO:0008104">
    <property type="term" value="P:intracellular protein localization"/>
    <property type="evidence" value="ECO:0007669"/>
    <property type="project" value="TreeGrafter"/>
</dbReference>
<keyword evidence="5" id="KW-1185">Reference proteome</keyword>
<dbReference type="InterPro" id="IPR011989">
    <property type="entry name" value="ARM-like"/>
</dbReference>
<dbReference type="PANTHER" id="PTHR21663:SF0">
    <property type="entry name" value="HEAT REPEAT-CONTAINING PROTEIN 5B"/>
    <property type="match status" value="1"/>
</dbReference>
<dbReference type="InterPro" id="IPR040108">
    <property type="entry name" value="Laa1/Sip1/HEATR5"/>
</dbReference>
<dbReference type="PANTHER" id="PTHR21663">
    <property type="entry name" value="HYPOTHETICAL HEAT DOMAIN-CONTAINING"/>
    <property type="match status" value="1"/>
</dbReference>
<dbReference type="SUPFAM" id="SSF48371">
    <property type="entry name" value="ARM repeat"/>
    <property type="match status" value="2"/>
</dbReference>
<feature type="compositionally biased region" description="Polar residues" evidence="2">
    <location>
        <begin position="1"/>
        <end position="17"/>
    </location>
</feature>
<dbReference type="GO" id="GO:0005829">
    <property type="term" value="C:cytosol"/>
    <property type="evidence" value="ECO:0007669"/>
    <property type="project" value="GOC"/>
</dbReference>
<dbReference type="Pfam" id="PF25808">
    <property type="entry name" value="TPR_LAA1_C"/>
    <property type="match status" value="1"/>
</dbReference>
<dbReference type="Gene3D" id="1.25.10.10">
    <property type="entry name" value="Leucine-rich Repeat Variant"/>
    <property type="match status" value="3"/>
</dbReference>
<protein>
    <recommendedName>
        <fullName evidence="3">LAA1-like C-terminal TPR repeats domain-containing protein</fullName>
    </recommendedName>
</protein>
<gene>
    <name evidence="4" type="ORF">HETSPECPRED_000350</name>
</gene>
<evidence type="ECO:0000259" key="3">
    <source>
        <dbReference type="Pfam" id="PF25808"/>
    </source>
</evidence>
<organism evidence="4 5">
    <name type="scientific">Heterodermia speciosa</name>
    <dbReference type="NCBI Taxonomy" id="116794"/>
    <lineage>
        <taxon>Eukaryota</taxon>
        <taxon>Fungi</taxon>
        <taxon>Dikarya</taxon>
        <taxon>Ascomycota</taxon>
        <taxon>Pezizomycotina</taxon>
        <taxon>Lecanoromycetes</taxon>
        <taxon>OSLEUM clade</taxon>
        <taxon>Lecanoromycetidae</taxon>
        <taxon>Caliciales</taxon>
        <taxon>Physciaceae</taxon>
        <taxon>Heterodermia</taxon>
    </lineage>
</organism>
<dbReference type="InterPro" id="IPR016024">
    <property type="entry name" value="ARM-type_fold"/>
</dbReference>
<dbReference type="OrthoDB" id="192608at2759"/>
<evidence type="ECO:0000313" key="4">
    <source>
        <dbReference type="EMBL" id="CAF9911495.1"/>
    </source>
</evidence>
<comment type="caution">
    <text evidence="4">The sequence shown here is derived from an EMBL/GenBank/DDBJ whole genome shotgun (WGS) entry which is preliminary data.</text>
</comment>
<dbReference type="EMBL" id="CAJPDS010000010">
    <property type="protein sequence ID" value="CAF9911495.1"/>
    <property type="molecule type" value="Genomic_DNA"/>
</dbReference>
<dbReference type="GO" id="GO:0005794">
    <property type="term" value="C:Golgi apparatus"/>
    <property type="evidence" value="ECO:0007669"/>
    <property type="project" value="TreeGrafter"/>
</dbReference>
<feature type="region of interest" description="Disordered" evidence="2">
    <location>
        <begin position="287"/>
        <end position="321"/>
    </location>
</feature>
<evidence type="ECO:0000256" key="1">
    <source>
        <dbReference type="ARBA" id="ARBA00008304"/>
    </source>
</evidence>
<evidence type="ECO:0000313" key="5">
    <source>
        <dbReference type="Proteomes" id="UP000664521"/>
    </source>
</evidence>
<dbReference type="InterPro" id="IPR057981">
    <property type="entry name" value="TPR_LAA1-like_C"/>
</dbReference>
<feature type="compositionally biased region" description="Basic residues" evidence="2">
    <location>
        <begin position="290"/>
        <end position="299"/>
    </location>
</feature>
<dbReference type="Proteomes" id="UP000664521">
    <property type="component" value="Unassembled WGS sequence"/>
</dbReference>
<feature type="region of interest" description="Disordered" evidence="2">
    <location>
        <begin position="1"/>
        <end position="24"/>
    </location>
</feature>
<accession>A0A8H3ICZ1</accession>
<dbReference type="InterPro" id="IPR046837">
    <property type="entry name" value="Laa1/Sip1/HEATR5-like_HEAT"/>
</dbReference>
<dbReference type="GO" id="GO:0006897">
    <property type="term" value="P:endocytosis"/>
    <property type="evidence" value="ECO:0007669"/>
    <property type="project" value="TreeGrafter"/>
</dbReference>
<feature type="domain" description="LAA1-like C-terminal TPR repeats" evidence="3">
    <location>
        <begin position="1866"/>
        <end position="2024"/>
    </location>
</feature>
<comment type="similarity">
    <text evidence="1">Belongs to the HEATR5 family.</text>
</comment>
<dbReference type="Pfam" id="PF20210">
    <property type="entry name" value="Laa1_Sip1_HTR5"/>
    <property type="match status" value="1"/>
</dbReference>
<proteinExistence type="inferred from homology"/>
<dbReference type="GO" id="GO:0042147">
    <property type="term" value="P:retrograde transport, endosome to Golgi"/>
    <property type="evidence" value="ECO:0007669"/>
    <property type="project" value="TreeGrafter"/>
</dbReference>
<dbReference type="GO" id="GO:0016020">
    <property type="term" value="C:membrane"/>
    <property type="evidence" value="ECO:0007669"/>
    <property type="project" value="TreeGrafter"/>
</dbReference>
<dbReference type="Pfam" id="PF25468">
    <property type="entry name" value="HEAT_HEATR5A"/>
    <property type="match status" value="1"/>
</dbReference>
<evidence type="ECO:0000256" key="2">
    <source>
        <dbReference type="SAM" id="MobiDB-lite"/>
    </source>
</evidence>
<reference evidence="4" key="1">
    <citation type="submission" date="2021-03" db="EMBL/GenBank/DDBJ databases">
        <authorList>
            <person name="Tagirdzhanova G."/>
        </authorList>
    </citation>
    <scope>NUCLEOTIDE SEQUENCE</scope>
</reference>